<organism evidence="1 2">
    <name type="scientific">Acanthosepion pharaonis</name>
    <name type="common">Pharaoh cuttlefish</name>
    <name type="synonym">Sepia pharaonis</name>
    <dbReference type="NCBI Taxonomy" id="158019"/>
    <lineage>
        <taxon>Eukaryota</taxon>
        <taxon>Metazoa</taxon>
        <taxon>Spiralia</taxon>
        <taxon>Lophotrochozoa</taxon>
        <taxon>Mollusca</taxon>
        <taxon>Cephalopoda</taxon>
        <taxon>Coleoidea</taxon>
        <taxon>Decapodiformes</taxon>
        <taxon>Sepiida</taxon>
        <taxon>Sepiina</taxon>
        <taxon>Sepiidae</taxon>
        <taxon>Acanthosepion</taxon>
    </lineage>
</organism>
<reference evidence="1" key="1">
    <citation type="submission" date="2021-01" db="EMBL/GenBank/DDBJ databases">
        <authorList>
            <person name="Li R."/>
            <person name="Bekaert M."/>
        </authorList>
    </citation>
    <scope>NUCLEOTIDE SEQUENCE</scope>
    <source>
        <strain evidence="1">Farmed</strain>
    </source>
</reference>
<proteinExistence type="predicted"/>
<gene>
    <name evidence="1" type="ORF">SPHA_28698</name>
</gene>
<comment type="caution">
    <text evidence="1">The sequence shown here is derived from an EMBL/GenBank/DDBJ whole genome shotgun (WGS) entry which is preliminary data.</text>
</comment>
<protein>
    <submittedName>
        <fullName evidence="1">Uncharacterized protein</fullName>
    </submittedName>
</protein>
<evidence type="ECO:0000313" key="1">
    <source>
        <dbReference type="EMBL" id="CAE1253942.1"/>
    </source>
</evidence>
<accession>A0A812C3D6</accession>
<dbReference type="Proteomes" id="UP000597762">
    <property type="component" value="Unassembled WGS sequence"/>
</dbReference>
<keyword evidence="2" id="KW-1185">Reference proteome</keyword>
<dbReference type="EMBL" id="CAHIKZ030001125">
    <property type="protein sequence ID" value="CAE1253942.1"/>
    <property type="molecule type" value="Genomic_DNA"/>
</dbReference>
<name>A0A812C3D6_ACAPH</name>
<dbReference type="PROSITE" id="PS51257">
    <property type="entry name" value="PROKAR_LIPOPROTEIN"/>
    <property type="match status" value="1"/>
</dbReference>
<sequence length="325" mass="36156">MLQRRLHVPALFLQGCKIPFNNKWFPTSCPNSFKADGNASKTTSCPALFLQGCEDSFQQPNNNASETTSCPQLYSFKAVEDSFQQQMVMLQRRLHVPALFLFQGCEDSFQQQIIMLRTTSCPSFIPSRLLSHSLFLQGCEKIPFSNQIIMLQNDFMSQLYSFKAVEDSFQQPNNNASETTSCQALFLQGCEDSFQQPNGNASETTSCPALFLQGCEDSFQQPNNNASEHVQLFPSTKCFIPSKAVEDSLPTANNASERLVSQLLFLQGCENSFQQPNGNASGRLHVSFIPSKAVEDSFQQPNGNASRDDHVPALFLQAGFSATKY</sequence>
<evidence type="ECO:0000313" key="2">
    <source>
        <dbReference type="Proteomes" id="UP000597762"/>
    </source>
</evidence>
<dbReference type="AlphaFoldDB" id="A0A812C3D6"/>